<accession>A0A413YWT1</accession>
<sequence length="64" mass="7300">MSKELVFGIGVFMISFFMRTVVDNYDKEGRINDILNGWIGDILEVIFELIGFIGCIISLWALLL</sequence>
<gene>
    <name evidence="2" type="ORF">DW856_17205</name>
</gene>
<keyword evidence="1" id="KW-0812">Transmembrane</keyword>
<proteinExistence type="predicted"/>
<dbReference type="Proteomes" id="UP000283513">
    <property type="component" value="Unassembled WGS sequence"/>
</dbReference>
<protein>
    <submittedName>
        <fullName evidence="2">Uncharacterized protein</fullName>
    </submittedName>
</protein>
<name>A0A413YWT1_9FIRM</name>
<dbReference type="RefSeq" id="WP_118599122.1">
    <property type="nucleotide sequence ID" value="NZ_QSHO01000020.1"/>
</dbReference>
<dbReference type="EMBL" id="QSHO01000020">
    <property type="protein sequence ID" value="RHC13530.1"/>
    <property type="molecule type" value="Genomic_DNA"/>
</dbReference>
<evidence type="ECO:0000256" key="1">
    <source>
        <dbReference type="SAM" id="Phobius"/>
    </source>
</evidence>
<dbReference type="AlphaFoldDB" id="A0A413YWT1"/>
<keyword evidence="1" id="KW-0472">Membrane</keyword>
<reference evidence="2 3" key="1">
    <citation type="submission" date="2018-08" db="EMBL/GenBank/DDBJ databases">
        <title>A genome reference for cultivated species of the human gut microbiota.</title>
        <authorList>
            <person name="Zou Y."/>
            <person name="Xue W."/>
            <person name="Luo G."/>
        </authorList>
    </citation>
    <scope>NUCLEOTIDE SEQUENCE [LARGE SCALE GENOMIC DNA]</scope>
    <source>
        <strain evidence="2 3">AM37-1AC</strain>
    </source>
</reference>
<evidence type="ECO:0000313" key="2">
    <source>
        <dbReference type="EMBL" id="RHC13530.1"/>
    </source>
</evidence>
<keyword evidence="1" id="KW-1133">Transmembrane helix</keyword>
<organism evidence="2 3">
    <name type="scientific">Roseburia intestinalis</name>
    <dbReference type="NCBI Taxonomy" id="166486"/>
    <lineage>
        <taxon>Bacteria</taxon>
        <taxon>Bacillati</taxon>
        <taxon>Bacillota</taxon>
        <taxon>Clostridia</taxon>
        <taxon>Lachnospirales</taxon>
        <taxon>Lachnospiraceae</taxon>
        <taxon>Roseburia</taxon>
    </lineage>
</organism>
<feature type="transmembrane region" description="Helical" evidence="1">
    <location>
        <begin position="5"/>
        <end position="22"/>
    </location>
</feature>
<feature type="transmembrane region" description="Helical" evidence="1">
    <location>
        <begin position="42"/>
        <end position="63"/>
    </location>
</feature>
<comment type="caution">
    <text evidence="2">The sequence shown here is derived from an EMBL/GenBank/DDBJ whole genome shotgun (WGS) entry which is preliminary data.</text>
</comment>
<evidence type="ECO:0000313" key="3">
    <source>
        <dbReference type="Proteomes" id="UP000283513"/>
    </source>
</evidence>